<dbReference type="EMBL" id="CP009518">
    <property type="protein sequence ID" value="AKB84865.1"/>
    <property type="molecule type" value="Genomic_DNA"/>
</dbReference>
<keyword evidence="1" id="KW-0472">Membrane</keyword>
<dbReference type="RefSeq" id="WP_048205024.1">
    <property type="nucleotide sequence ID" value="NZ_CP009518.1"/>
</dbReference>
<keyword evidence="1" id="KW-0812">Transmembrane</keyword>
<dbReference type="GO" id="GO:0007156">
    <property type="term" value="P:homophilic cell adhesion via plasma membrane adhesion molecules"/>
    <property type="evidence" value="ECO:0007669"/>
    <property type="project" value="InterPro"/>
</dbReference>
<dbReference type="KEGG" id="mmet:MCMEM_0812"/>
<keyword evidence="4" id="KW-1185">Reference proteome</keyword>
<organism evidence="3 4">
    <name type="scientific">Methanococcoides methylutens MM1</name>
    <dbReference type="NCBI Taxonomy" id="1434104"/>
    <lineage>
        <taxon>Archaea</taxon>
        <taxon>Methanobacteriati</taxon>
        <taxon>Methanobacteriota</taxon>
        <taxon>Stenosarchaea group</taxon>
        <taxon>Methanomicrobia</taxon>
        <taxon>Methanosarcinales</taxon>
        <taxon>Methanosarcinaceae</taxon>
        <taxon>Methanococcoides</taxon>
    </lineage>
</organism>
<reference evidence="3 4" key="1">
    <citation type="submission" date="2014-07" db="EMBL/GenBank/DDBJ databases">
        <title>Methanogenic archaea and the global carbon cycle.</title>
        <authorList>
            <person name="Henriksen J.R."/>
            <person name="Luke J."/>
            <person name="Reinhart S."/>
            <person name="Benedict M.N."/>
            <person name="Youngblut N.D."/>
            <person name="Metcalf M.E."/>
            <person name="Whitaker R.J."/>
            <person name="Metcalf W.W."/>
        </authorList>
    </citation>
    <scope>NUCLEOTIDE SEQUENCE [LARGE SCALE GENOMIC DNA]</scope>
    <source>
        <strain evidence="3 4">MM1</strain>
    </source>
</reference>
<keyword evidence="1" id="KW-1133">Transmembrane helix</keyword>
<protein>
    <recommendedName>
        <fullName evidence="2">Cadherin domain-containing protein</fullName>
    </recommendedName>
</protein>
<proteinExistence type="predicted"/>
<sequence length="421" mass="46123">MNPNVKPLCLLLLVLAVAITGTTTASADDSFTGGIICLNAEIKELSPSSVGIDEEFTLAIDLESCGSEAPKDITFEIISIPPDIIVTEDLVTRIAEFSYPSSERNLIYHMRTTPDANPGPHIIKMKLTYANKELETTKYYEVDVRVTGEDAEPRISSVTTNPEYIYEGDTVDLTLGIENYGEAIAKSVSVSVDHDFKGIKNSTIGTLGLNGSQTALFKFKADSAGEFNIPVIIGYEDDFGMQQDEYDITITVLDKKGSLHLASVKVDPVIPSVDDTVELTMRIENSGDRRINSIRVYADHPFMGLKESFIGTLDPNEDGPAVITFIADEAGEYEIPVTITYIDDFGEEQVETKVSIIVMESNSGAGTILLVLLVLAVIGGLVYYNYRMKKSKDEIIKQLMEGSNNPAGKKLEEETEIEDEE</sequence>
<evidence type="ECO:0000259" key="2">
    <source>
        <dbReference type="PROSITE" id="PS50268"/>
    </source>
</evidence>
<accession>A0A0E3X037</accession>
<name>A0A0E3X037_METMT</name>
<evidence type="ECO:0000256" key="1">
    <source>
        <dbReference type="SAM" id="Phobius"/>
    </source>
</evidence>
<dbReference type="GO" id="GO:0005509">
    <property type="term" value="F:calcium ion binding"/>
    <property type="evidence" value="ECO:0007669"/>
    <property type="project" value="InterPro"/>
</dbReference>
<dbReference type="OrthoDB" id="116073at2157"/>
<dbReference type="PANTHER" id="PTHR35902:SF3">
    <property type="entry name" value="NPCBM-ASSOCIATED, NEW3 DOMAIN OF ALPHA-GALACTOSIDASE"/>
    <property type="match status" value="1"/>
</dbReference>
<dbReference type="InterPro" id="IPR002126">
    <property type="entry name" value="Cadherin-like_dom"/>
</dbReference>
<dbReference type="Proteomes" id="UP000033048">
    <property type="component" value="Chromosome"/>
</dbReference>
<dbReference type="AlphaFoldDB" id="A0A0E3X037"/>
<evidence type="ECO:0000313" key="3">
    <source>
        <dbReference type="EMBL" id="AKB84865.1"/>
    </source>
</evidence>
<dbReference type="HOGENOM" id="CLU_673713_0_0_2"/>
<dbReference type="GO" id="GO:0016020">
    <property type="term" value="C:membrane"/>
    <property type="evidence" value="ECO:0007669"/>
    <property type="project" value="InterPro"/>
</dbReference>
<gene>
    <name evidence="3" type="ORF">MCMEM_0812</name>
</gene>
<dbReference type="InterPro" id="IPR013783">
    <property type="entry name" value="Ig-like_fold"/>
</dbReference>
<feature type="transmembrane region" description="Helical" evidence="1">
    <location>
        <begin position="364"/>
        <end position="384"/>
    </location>
</feature>
<dbReference type="STRING" id="1434104.MCMEM_0812"/>
<dbReference type="PROSITE" id="PS50268">
    <property type="entry name" value="CADHERIN_2"/>
    <property type="match status" value="1"/>
</dbReference>
<dbReference type="Gene3D" id="2.60.40.10">
    <property type="entry name" value="Immunoglobulins"/>
    <property type="match status" value="1"/>
</dbReference>
<dbReference type="PANTHER" id="PTHR35902">
    <property type="entry name" value="S-LAYER DOMAIN-LIKE PROTEIN-RELATED"/>
    <property type="match status" value="1"/>
</dbReference>
<dbReference type="GeneID" id="24893329"/>
<feature type="domain" description="Cadherin" evidence="2">
    <location>
        <begin position="191"/>
        <end position="303"/>
    </location>
</feature>
<evidence type="ECO:0000313" key="4">
    <source>
        <dbReference type="Proteomes" id="UP000033048"/>
    </source>
</evidence>